<dbReference type="AlphaFoldDB" id="A0A4R3KPG4"/>
<proteinExistence type="predicted"/>
<comment type="caution">
    <text evidence="1">The sequence shown here is derived from an EMBL/GenBank/DDBJ whole genome shotgun (WGS) entry which is preliminary data.</text>
</comment>
<accession>A0A4R3KPG4</accession>
<dbReference type="RefSeq" id="WP_132129711.1">
    <property type="nucleotide sequence ID" value="NZ_CP042432.1"/>
</dbReference>
<dbReference type="OrthoDB" id="978691at2"/>
<reference evidence="1 2" key="1">
    <citation type="submission" date="2019-03" db="EMBL/GenBank/DDBJ databases">
        <title>Genomic Encyclopedia of Type Strains, Phase IV (KMG-IV): sequencing the most valuable type-strain genomes for metagenomic binning, comparative biology and taxonomic classification.</title>
        <authorList>
            <person name="Goeker M."/>
        </authorList>
    </citation>
    <scope>NUCLEOTIDE SEQUENCE [LARGE SCALE GENOMIC DNA]</scope>
    <source>
        <strain evidence="1 2">DSM 21100</strain>
    </source>
</reference>
<evidence type="ECO:0008006" key="3">
    <source>
        <dbReference type="Google" id="ProtNLM"/>
    </source>
</evidence>
<protein>
    <recommendedName>
        <fullName evidence="3">ABC transporter ATPase</fullName>
    </recommendedName>
</protein>
<gene>
    <name evidence="1" type="ORF">EDD80_108102</name>
</gene>
<keyword evidence="2" id="KW-1185">Reference proteome</keyword>
<name>A0A4R3KPG4_9SPHI</name>
<evidence type="ECO:0000313" key="2">
    <source>
        <dbReference type="Proteomes" id="UP000295807"/>
    </source>
</evidence>
<dbReference type="EMBL" id="SMAD01000008">
    <property type="protein sequence ID" value="TCS86309.1"/>
    <property type="molecule type" value="Genomic_DNA"/>
</dbReference>
<sequence>MHQFSETSRVWIFQADRELSPDEIKWAFPKLQGFINEWKAHGHALAAHTEIRYNRFIIVMVDEDNAAASGCSIDSLHRFMQEVEKALNVRLFDRLNIAYKENGKVVSVGHTAFEELLRSGRVTASTIVFNNLAATKKALDEDWEIPLVQSWHAQFFQ</sequence>
<evidence type="ECO:0000313" key="1">
    <source>
        <dbReference type="EMBL" id="TCS86309.1"/>
    </source>
</evidence>
<dbReference type="Proteomes" id="UP000295807">
    <property type="component" value="Unassembled WGS sequence"/>
</dbReference>
<organism evidence="1 2">
    <name type="scientific">Anseongella ginsenosidimutans</name>
    <dbReference type="NCBI Taxonomy" id="496056"/>
    <lineage>
        <taxon>Bacteria</taxon>
        <taxon>Pseudomonadati</taxon>
        <taxon>Bacteroidota</taxon>
        <taxon>Sphingobacteriia</taxon>
        <taxon>Sphingobacteriales</taxon>
        <taxon>Sphingobacteriaceae</taxon>
        <taxon>Anseongella</taxon>
    </lineage>
</organism>